<keyword evidence="1" id="KW-1277">Toxin-antitoxin system</keyword>
<evidence type="ECO:0000256" key="1">
    <source>
        <dbReference type="ARBA" id="ARBA00022649"/>
    </source>
</evidence>
<protein>
    <submittedName>
        <fullName evidence="3">Plasmid stabilization system protein ParE</fullName>
    </submittedName>
</protein>
<dbReference type="AlphaFoldDB" id="A0A450ZGS2"/>
<dbReference type="Gene3D" id="3.30.2310.20">
    <property type="entry name" value="RelE-like"/>
    <property type="match status" value="1"/>
</dbReference>
<organism evidence="3">
    <name type="scientific">Candidatus Kentrum sp. TUN</name>
    <dbReference type="NCBI Taxonomy" id="2126343"/>
    <lineage>
        <taxon>Bacteria</taxon>
        <taxon>Pseudomonadati</taxon>
        <taxon>Pseudomonadota</taxon>
        <taxon>Gammaproteobacteria</taxon>
        <taxon>Candidatus Kentrum</taxon>
    </lineage>
</organism>
<evidence type="ECO:0000313" key="3">
    <source>
        <dbReference type="EMBL" id="VFK52928.1"/>
    </source>
</evidence>
<proteinExistence type="predicted"/>
<dbReference type="Pfam" id="PF05016">
    <property type="entry name" value="ParE_toxin"/>
    <property type="match status" value="1"/>
</dbReference>
<evidence type="ECO:0000313" key="2">
    <source>
        <dbReference type="EMBL" id="VFK52413.1"/>
    </source>
</evidence>
<name>A0A450ZGS2_9GAMM</name>
<dbReference type="EMBL" id="CAADFV010000011">
    <property type="protein sequence ID" value="VFK52928.1"/>
    <property type="molecule type" value="Genomic_DNA"/>
</dbReference>
<dbReference type="InterPro" id="IPR035093">
    <property type="entry name" value="RelE/ParE_toxin_dom_sf"/>
</dbReference>
<dbReference type="InterPro" id="IPR007712">
    <property type="entry name" value="RelE/ParE_toxin"/>
</dbReference>
<dbReference type="EMBL" id="CAADFY010000008">
    <property type="protein sequence ID" value="VFK52413.1"/>
    <property type="molecule type" value="Genomic_DNA"/>
</dbReference>
<accession>A0A450ZGS2</accession>
<gene>
    <name evidence="3" type="ORF">BECKTUN1418E_GA0071001_101121</name>
    <name evidence="2" type="ORF">BECKTUN1418F_GA0071002_100821</name>
</gene>
<reference evidence="3" key="1">
    <citation type="submission" date="2019-02" db="EMBL/GenBank/DDBJ databases">
        <authorList>
            <person name="Gruber-Vodicka R. H."/>
            <person name="Seah K. B. B."/>
        </authorList>
    </citation>
    <scope>NUCLEOTIDE SEQUENCE</scope>
    <source>
        <strain evidence="3">BECK_BY2</strain>
        <strain evidence="2">BECK_BY3</strain>
    </source>
</reference>
<sequence>MTKVIISKKAEEDLAEIIRYISIDNKSRAEAYIKELLEESKITISTFPFSSPVYNKSLDIRRFFYQKYNIYYQYDEKSNIAIILRVINSALLENMMIGD</sequence>